<feature type="region of interest" description="Disordered" evidence="1">
    <location>
        <begin position="784"/>
        <end position="816"/>
    </location>
</feature>
<reference evidence="2 3" key="1">
    <citation type="journal article" date="2018" name="Front. Microbiol.">
        <title>Genomic and genetic insights into a cosmopolitan fungus, Paecilomyces variotii (Eurotiales).</title>
        <authorList>
            <person name="Urquhart A.S."/>
            <person name="Mondo S.J."/>
            <person name="Makela M.R."/>
            <person name="Hane J.K."/>
            <person name="Wiebenga A."/>
            <person name="He G."/>
            <person name="Mihaltcheva S."/>
            <person name="Pangilinan J."/>
            <person name="Lipzen A."/>
            <person name="Barry K."/>
            <person name="de Vries R.P."/>
            <person name="Grigoriev I.V."/>
            <person name="Idnurm A."/>
        </authorList>
    </citation>
    <scope>NUCLEOTIDE SEQUENCE [LARGE SCALE GENOMIC DNA]</scope>
    <source>
        <strain evidence="2 3">CBS 101075</strain>
    </source>
</reference>
<feature type="region of interest" description="Disordered" evidence="1">
    <location>
        <begin position="131"/>
        <end position="153"/>
    </location>
</feature>
<gene>
    <name evidence="2" type="ORF">C8Q69DRAFT_504576</name>
</gene>
<keyword evidence="3" id="KW-1185">Reference proteome</keyword>
<dbReference type="AlphaFoldDB" id="A0A443I1H8"/>
<organism evidence="2 3">
    <name type="scientific">Byssochlamys spectabilis</name>
    <name type="common">Paecilomyces variotii</name>
    <dbReference type="NCBI Taxonomy" id="264951"/>
    <lineage>
        <taxon>Eukaryota</taxon>
        <taxon>Fungi</taxon>
        <taxon>Dikarya</taxon>
        <taxon>Ascomycota</taxon>
        <taxon>Pezizomycotina</taxon>
        <taxon>Eurotiomycetes</taxon>
        <taxon>Eurotiomycetidae</taxon>
        <taxon>Eurotiales</taxon>
        <taxon>Thermoascaceae</taxon>
        <taxon>Paecilomyces</taxon>
    </lineage>
</organism>
<feature type="region of interest" description="Disordered" evidence="1">
    <location>
        <begin position="193"/>
        <end position="212"/>
    </location>
</feature>
<feature type="region of interest" description="Disordered" evidence="1">
    <location>
        <begin position="234"/>
        <end position="259"/>
    </location>
</feature>
<evidence type="ECO:0000313" key="3">
    <source>
        <dbReference type="Proteomes" id="UP000283841"/>
    </source>
</evidence>
<dbReference type="EMBL" id="RCNU01000002">
    <property type="protein sequence ID" value="RWQ97920.1"/>
    <property type="molecule type" value="Genomic_DNA"/>
</dbReference>
<feature type="compositionally biased region" description="Gly residues" evidence="1">
    <location>
        <begin position="138"/>
        <end position="149"/>
    </location>
</feature>
<dbReference type="VEuPathDB" id="FungiDB:C8Q69DRAFT_504576"/>
<accession>A0A443I1H8</accession>
<evidence type="ECO:0000313" key="2">
    <source>
        <dbReference type="EMBL" id="RWQ97920.1"/>
    </source>
</evidence>
<feature type="compositionally biased region" description="Polar residues" evidence="1">
    <location>
        <begin position="713"/>
        <end position="738"/>
    </location>
</feature>
<dbReference type="GeneID" id="39601884"/>
<dbReference type="Proteomes" id="UP000283841">
    <property type="component" value="Unassembled WGS sequence"/>
</dbReference>
<sequence length="832" mass="93120">MTSHSVCRAWAPVFSSILHRQDICQKEAATGTHCHVDDPVKVKDGGITSHIYAYLRAMEREGTWYAVDAWITDLSGRERLAESTFLVPAMEPELDIENYTWEWDMLLRMFVVCCVQPEAASNVAIIGTVNEEHERDSGSGGQTVEGSGNGEDHYRNADILIDRESRASQQEPAMDRERIDALLKPENFNWADEDDDEVSEETLHSQSQVETDAEPIRVNIPGGPLIVDSSQIRCQTPEPGQESQTREDEDPFPVSHVEESEDQMLRANVEAEFSYRDQMTAWASTTGWNIHHFNWFGEAVYEYSDTPPAVSLWYIVSEPKVSRLYDEMRVQAILTRALKFIDPVVYYGRDWRDLRRRGQDFIRTVTGNVFKCYTLHGMWREDQNHFDEGTRMDEGIMESYGTEEYVIANGFTVHPAVMNRAERANAQKSLFERQRSIDPWRHSSIVRQSRIYALSPLRSCTSVDEKWDDEDEIVNNTPAIDNGLYTITEELGERNGTAVSSARGIVAHTERPYLQVENISGSTSAGDLENNQVLNNYLSSSLQVVPGDHKCPPDPHNVPRGRVRSKFHSLPKLVTPFSSVAASLDSSEEKMVRQENSDVDPDNDADARGVSKQVMVEKQNPVSGVLQAKKLESPPDPHNIPRVRERLKCHNLPKLITPLSFLPAVVSPAVVSPAIVSPAIDPKDVHSHDQGGHDNLAEVPGLVSPQRECKPVLSSSTGTVNDTELVGSTSENPVQTEGGQPITKWSGDGLEEDVKSTQSRQHKPRLSWKRFAGHIGRVFGTETSAEAAKVRPGQKLQNTPSTPGAKSPSKSKPHHYIRRAVDSILERLFVSC</sequence>
<protein>
    <submittedName>
        <fullName evidence="2">Uncharacterized protein</fullName>
    </submittedName>
</protein>
<name>A0A443I1H8_BYSSP</name>
<feature type="region of interest" description="Disordered" evidence="1">
    <location>
        <begin position="708"/>
        <end position="764"/>
    </location>
</feature>
<feature type="compositionally biased region" description="Polar residues" evidence="1">
    <location>
        <begin position="795"/>
        <end position="808"/>
    </location>
</feature>
<proteinExistence type="predicted"/>
<evidence type="ECO:0000256" key="1">
    <source>
        <dbReference type="SAM" id="MobiDB-lite"/>
    </source>
</evidence>
<dbReference type="RefSeq" id="XP_028487565.1">
    <property type="nucleotide sequence ID" value="XM_028632607.1"/>
</dbReference>
<comment type="caution">
    <text evidence="2">The sequence shown here is derived from an EMBL/GenBank/DDBJ whole genome shotgun (WGS) entry which is preliminary data.</text>
</comment>